<proteinExistence type="predicted"/>
<dbReference type="RefSeq" id="WP_104738481.1">
    <property type="nucleotide sequence ID" value="NZ_BMHR01000009.1"/>
</dbReference>
<feature type="chain" id="PRO_5015136579" evidence="2">
    <location>
        <begin position="29"/>
        <end position="51"/>
    </location>
</feature>
<dbReference type="AlphaFoldDB" id="A0A2P4EUK8"/>
<organism evidence="3 4">
    <name type="scientific">Halopseudomonas oceani</name>
    <dbReference type="NCBI Taxonomy" id="1708783"/>
    <lineage>
        <taxon>Bacteria</taxon>
        <taxon>Pseudomonadati</taxon>
        <taxon>Pseudomonadota</taxon>
        <taxon>Gammaproteobacteria</taxon>
        <taxon>Pseudomonadales</taxon>
        <taxon>Pseudomonadaceae</taxon>
        <taxon>Halopseudomonas</taxon>
    </lineage>
</organism>
<gene>
    <name evidence="3" type="ORF">C1949_10730</name>
</gene>
<sequence>MPHTPPLYRALLLSLLCLLAGCSGNMRFDDDQYRPLNKQMPQPLPERRAWN</sequence>
<dbReference type="Proteomes" id="UP000243451">
    <property type="component" value="Unassembled WGS sequence"/>
</dbReference>
<feature type="region of interest" description="Disordered" evidence="1">
    <location>
        <begin position="31"/>
        <end position="51"/>
    </location>
</feature>
<evidence type="ECO:0000256" key="2">
    <source>
        <dbReference type="SAM" id="SignalP"/>
    </source>
</evidence>
<keyword evidence="2" id="KW-0732">Signal</keyword>
<name>A0A2P4EUK8_9GAMM</name>
<evidence type="ECO:0000313" key="3">
    <source>
        <dbReference type="EMBL" id="POB03162.1"/>
    </source>
</evidence>
<evidence type="ECO:0000256" key="1">
    <source>
        <dbReference type="SAM" id="MobiDB-lite"/>
    </source>
</evidence>
<accession>A0A2P4EUK8</accession>
<dbReference type="EMBL" id="PPSK01000009">
    <property type="protein sequence ID" value="POB03162.1"/>
    <property type="molecule type" value="Genomic_DNA"/>
</dbReference>
<comment type="caution">
    <text evidence="3">The sequence shown here is derived from an EMBL/GenBank/DDBJ whole genome shotgun (WGS) entry which is preliminary data.</text>
</comment>
<reference evidence="3 4" key="1">
    <citation type="submission" date="2018-01" db="EMBL/GenBank/DDBJ databases">
        <title>Draft genome of the type strain Pseudomonas oceani DSM 100277 isolated from the deep water in Okinawa trough, northwestern Pacific Ocean.</title>
        <authorList>
            <person name="Gomila M."/>
            <person name="Mulet M."/>
            <person name="Garcia-Valdes E."/>
            <person name="Lalucat J."/>
        </authorList>
    </citation>
    <scope>NUCLEOTIDE SEQUENCE [LARGE SCALE GENOMIC DNA]</scope>
    <source>
        <strain evidence="3 4">DSM 100277</strain>
    </source>
</reference>
<protein>
    <submittedName>
        <fullName evidence="3">Type VI secretion protein</fullName>
    </submittedName>
</protein>
<feature type="signal peptide" evidence="2">
    <location>
        <begin position="1"/>
        <end position="28"/>
    </location>
</feature>
<keyword evidence="4" id="KW-1185">Reference proteome</keyword>
<evidence type="ECO:0000313" key="4">
    <source>
        <dbReference type="Proteomes" id="UP000243451"/>
    </source>
</evidence>